<dbReference type="InterPro" id="IPR013103">
    <property type="entry name" value="RVT_2"/>
</dbReference>
<feature type="domain" description="Integrase catalytic" evidence="4">
    <location>
        <begin position="1"/>
        <end position="147"/>
    </location>
</feature>
<dbReference type="InterPro" id="IPR036397">
    <property type="entry name" value="RNaseH_sf"/>
</dbReference>
<feature type="compositionally biased region" description="Basic and acidic residues" evidence="3">
    <location>
        <begin position="234"/>
        <end position="256"/>
    </location>
</feature>
<evidence type="ECO:0000256" key="1">
    <source>
        <dbReference type="ARBA" id="ARBA00022723"/>
    </source>
</evidence>
<dbReference type="InterPro" id="IPR039537">
    <property type="entry name" value="Retrotran_Ty1/copia-like"/>
</dbReference>
<dbReference type="PANTHER" id="PTHR42648:SF20">
    <property type="entry name" value="RNA-DIRECTED DNA POLYMERASE"/>
    <property type="match status" value="1"/>
</dbReference>
<dbReference type="PROSITE" id="PS50994">
    <property type="entry name" value="INTEGRASE"/>
    <property type="match status" value="1"/>
</dbReference>
<gene>
    <name evidence="5" type="primary">POLX_448</name>
    <name evidence="5" type="ORF">CK203_012181</name>
</gene>
<dbReference type="AlphaFoldDB" id="A0A438K0N6"/>
<dbReference type="GO" id="GO:0046872">
    <property type="term" value="F:metal ion binding"/>
    <property type="evidence" value="ECO:0007669"/>
    <property type="project" value="UniProtKB-KW"/>
</dbReference>
<dbReference type="GO" id="GO:0003676">
    <property type="term" value="F:nucleic acid binding"/>
    <property type="evidence" value="ECO:0007669"/>
    <property type="project" value="InterPro"/>
</dbReference>
<comment type="caution">
    <text evidence="5">The sequence shown here is derived from an EMBL/GenBank/DDBJ whole genome shotgun (WGS) entry which is preliminary data.</text>
</comment>
<sequence length="513" mass="59526">MTRGGKQFYITFIDDYSRYTRVYLLRNKDEAKDAFIKYKNEVENQLSKKIKRLKTDRGGEYEFNPFNFFGEDHGIIHETTPPYFPESNRVPKRKNRTLKEMMKAMLVSSGAPLNLWGKAILSACHIQNRIPYKKTGKTPYELWKGYAPNIAYLKVWRCLAKVLLPEPKKQKLGPKTFDAMFIGYAENSTTYKFLVTKSENSLIDVNTIIETKNADFFENIFPMKLNGEQQVQKTSRDKSIEPSKFEPRRSKKDRKETNLGDGYYTFLIDEDLRSYKEAITSFDAPFWKGTINIEIESIMYDTWELVDLPHGAKTITYYFDTFALVTRITSIRVLIALASIHNLVIYQMDVKTPFLNGNLEEEIYMEQPKGCVVPGKEKKVCKLVKSLYGLKQAPKQWHNKFDHVLVTNGYSINDADKCIYNKYEDNTYLVICLYVDDMLIFGTSLKVVCETKKFLGSKFDLKDLGEAEVILGIKITRTPNGLKLSQEHYVEKILRNFEHFDCKPMSTPYDPSS</sequence>
<evidence type="ECO:0000313" key="6">
    <source>
        <dbReference type="Proteomes" id="UP000288805"/>
    </source>
</evidence>
<dbReference type="GO" id="GO:0015074">
    <property type="term" value="P:DNA integration"/>
    <property type="evidence" value="ECO:0007669"/>
    <property type="project" value="InterPro"/>
</dbReference>
<proteinExistence type="predicted"/>
<dbReference type="SUPFAM" id="SSF56672">
    <property type="entry name" value="DNA/RNA polymerases"/>
    <property type="match status" value="1"/>
</dbReference>
<dbReference type="SUPFAM" id="SSF53098">
    <property type="entry name" value="Ribonuclease H-like"/>
    <property type="match status" value="1"/>
</dbReference>
<name>A0A438K0N6_VITVI</name>
<dbReference type="InterPro" id="IPR043502">
    <property type="entry name" value="DNA/RNA_pol_sf"/>
</dbReference>
<dbReference type="Pfam" id="PF25597">
    <property type="entry name" value="SH3_retrovirus"/>
    <property type="match status" value="1"/>
</dbReference>
<evidence type="ECO:0000313" key="5">
    <source>
        <dbReference type="EMBL" id="RVX14776.1"/>
    </source>
</evidence>
<dbReference type="Gene3D" id="3.30.420.10">
    <property type="entry name" value="Ribonuclease H-like superfamily/Ribonuclease H"/>
    <property type="match status" value="1"/>
</dbReference>
<protein>
    <submittedName>
        <fullName evidence="5">Retrovirus-related Pol polyprotein from transposon TNT 1-94</fullName>
    </submittedName>
</protein>
<evidence type="ECO:0000259" key="4">
    <source>
        <dbReference type="PROSITE" id="PS50994"/>
    </source>
</evidence>
<dbReference type="PANTHER" id="PTHR42648">
    <property type="entry name" value="TRANSPOSASE, PUTATIVE-RELATED"/>
    <property type="match status" value="1"/>
</dbReference>
<feature type="region of interest" description="Disordered" evidence="3">
    <location>
        <begin position="228"/>
        <end position="256"/>
    </location>
</feature>
<dbReference type="Proteomes" id="UP000288805">
    <property type="component" value="Unassembled WGS sequence"/>
</dbReference>
<dbReference type="InterPro" id="IPR012337">
    <property type="entry name" value="RNaseH-like_sf"/>
</dbReference>
<accession>A0A438K0N6</accession>
<dbReference type="InterPro" id="IPR001584">
    <property type="entry name" value="Integrase_cat-core"/>
</dbReference>
<dbReference type="InterPro" id="IPR057670">
    <property type="entry name" value="SH3_retrovirus"/>
</dbReference>
<dbReference type="EMBL" id="QGNW01000020">
    <property type="protein sequence ID" value="RVX14776.1"/>
    <property type="molecule type" value="Genomic_DNA"/>
</dbReference>
<reference evidence="5 6" key="1">
    <citation type="journal article" date="2018" name="PLoS Genet.">
        <title>Population sequencing reveals clonal diversity and ancestral inbreeding in the grapevine cultivar Chardonnay.</title>
        <authorList>
            <person name="Roach M.J."/>
            <person name="Johnson D.L."/>
            <person name="Bohlmann J."/>
            <person name="van Vuuren H.J."/>
            <person name="Jones S.J."/>
            <person name="Pretorius I.S."/>
            <person name="Schmidt S.A."/>
            <person name="Borneman A.R."/>
        </authorList>
    </citation>
    <scope>NUCLEOTIDE SEQUENCE [LARGE SCALE GENOMIC DNA]</scope>
    <source>
        <strain evidence="6">cv. Chardonnay</strain>
        <tissue evidence="5">Leaf</tissue>
    </source>
</reference>
<keyword evidence="1" id="KW-0479">Metal-binding</keyword>
<dbReference type="Pfam" id="PF07727">
    <property type="entry name" value="RVT_2"/>
    <property type="match status" value="1"/>
</dbReference>
<keyword evidence="2" id="KW-0378">Hydrolase</keyword>
<organism evidence="5 6">
    <name type="scientific">Vitis vinifera</name>
    <name type="common">Grape</name>
    <dbReference type="NCBI Taxonomy" id="29760"/>
    <lineage>
        <taxon>Eukaryota</taxon>
        <taxon>Viridiplantae</taxon>
        <taxon>Streptophyta</taxon>
        <taxon>Embryophyta</taxon>
        <taxon>Tracheophyta</taxon>
        <taxon>Spermatophyta</taxon>
        <taxon>Magnoliopsida</taxon>
        <taxon>eudicotyledons</taxon>
        <taxon>Gunneridae</taxon>
        <taxon>Pentapetalae</taxon>
        <taxon>rosids</taxon>
        <taxon>Vitales</taxon>
        <taxon>Vitaceae</taxon>
        <taxon>Viteae</taxon>
        <taxon>Vitis</taxon>
    </lineage>
</organism>
<evidence type="ECO:0000256" key="3">
    <source>
        <dbReference type="SAM" id="MobiDB-lite"/>
    </source>
</evidence>
<evidence type="ECO:0000256" key="2">
    <source>
        <dbReference type="ARBA" id="ARBA00022801"/>
    </source>
</evidence>
<dbReference type="GO" id="GO:0016787">
    <property type="term" value="F:hydrolase activity"/>
    <property type="evidence" value="ECO:0007669"/>
    <property type="project" value="UniProtKB-KW"/>
</dbReference>